<accession>A0A366DUK1</accession>
<evidence type="ECO:0000313" key="2">
    <source>
        <dbReference type="EMBL" id="RBO93169.1"/>
    </source>
</evidence>
<dbReference type="OrthoDB" id="2665924at2"/>
<evidence type="ECO:0000256" key="1">
    <source>
        <dbReference type="SAM" id="Phobius"/>
    </source>
</evidence>
<comment type="caution">
    <text evidence="2">The sequence shown here is derived from an EMBL/GenBank/DDBJ whole genome shotgun (WGS) entry which is preliminary data.</text>
</comment>
<keyword evidence="1" id="KW-0472">Membrane</keyword>
<dbReference type="Pfam" id="PF17428">
    <property type="entry name" value="DUF5412"/>
    <property type="match status" value="1"/>
</dbReference>
<dbReference type="EMBL" id="QNRI01000013">
    <property type="protein sequence ID" value="RBO93169.1"/>
    <property type="molecule type" value="Genomic_DNA"/>
</dbReference>
<sequence length="185" mass="21342">MKKSDNAWSFYLILFCIVLVLYALYSNLANMWLIAPPNYILILLSLSALVLGIIGFKDKRSWWTKTRSWITVILSGLTSGMLFLIILLTLLISFMGGDQHIKTVHSPDGTYTIDFYRYDAGAAGSLGVRAELDGPLWFKKRIYYLNDRETVDVEWENNSTVSINKRSLDLKKGETYGYESWRWFN</sequence>
<name>A0A366DUK1_9BACI</name>
<keyword evidence="3" id="KW-1185">Reference proteome</keyword>
<feature type="transmembrane region" description="Helical" evidence="1">
    <location>
        <begin position="37"/>
        <end position="56"/>
    </location>
</feature>
<proteinExistence type="predicted"/>
<reference evidence="2 3" key="1">
    <citation type="submission" date="2018-06" db="EMBL/GenBank/DDBJ databases">
        <title>Genomic Encyclopedia of Type Strains, Phase IV (KMG-IV): sequencing the most valuable type-strain genomes for metagenomic binning, comparative biology and taxonomic classification.</title>
        <authorList>
            <person name="Goeker M."/>
        </authorList>
    </citation>
    <scope>NUCLEOTIDE SEQUENCE [LARGE SCALE GENOMIC DNA]</scope>
    <source>
        <strain evidence="2 3">DSM 15140</strain>
    </source>
</reference>
<feature type="transmembrane region" description="Helical" evidence="1">
    <location>
        <begin position="68"/>
        <end position="95"/>
    </location>
</feature>
<evidence type="ECO:0000313" key="3">
    <source>
        <dbReference type="Proteomes" id="UP000252254"/>
    </source>
</evidence>
<organism evidence="2 3">
    <name type="scientific">Paraliobacillus ryukyuensis</name>
    <dbReference type="NCBI Taxonomy" id="200904"/>
    <lineage>
        <taxon>Bacteria</taxon>
        <taxon>Bacillati</taxon>
        <taxon>Bacillota</taxon>
        <taxon>Bacilli</taxon>
        <taxon>Bacillales</taxon>
        <taxon>Bacillaceae</taxon>
        <taxon>Paraliobacillus</taxon>
    </lineage>
</organism>
<protein>
    <submittedName>
        <fullName evidence="2">Uncharacterized protein</fullName>
    </submittedName>
</protein>
<keyword evidence="1" id="KW-1133">Transmembrane helix</keyword>
<dbReference type="Proteomes" id="UP000252254">
    <property type="component" value="Unassembled WGS sequence"/>
</dbReference>
<dbReference type="RefSeq" id="WP_113870012.1">
    <property type="nucleotide sequence ID" value="NZ_BAABQN010000006.1"/>
</dbReference>
<dbReference type="InterPro" id="IPR035406">
    <property type="entry name" value="DUF5412"/>
</dbReference>
<gene>
    <name evidence="2" type="ORF">DES48_11335</name>
</gene>
<dbReference type="AlphaFoldDB" id="A0A366DUK1"/>
<keyword evidence="1" id="KW-0812">Transmembrane</keyword>
<feature type="transmembrane region" description="Helical" evidence="1">
    <location>
        <begin position="7"/>
        <end position="25"/>
    </location>
</feature>